<sequence length="168" mass="19169">MNSTFNDNDNDNGNDKGKGKAAHDMPDASTFDNKSKDKGEPAAADDTVIMEDWTDDEELIEAFQAFRRRRRARACPTEVALVESVMAILARQKELLRLSARLAEYEGCEAIIANTKIYEEMTELLIKVKQERETNRSSDPDEALTKQLHELNSRLQDLPKPHFKEEKE</sequence>
<organism evidence="2 3">
    <name type="scientific">Dothidotthia symphoricarpi CBS 119687</name>
    <dbReference type="NCBI Taxonomy" id="1392245"/>
    <lineage>
        <taxon>Eukaryota</taxon>
        <taxon>Fungi</taxon>
        <taxon>Dikarya</taxon>
        <taxon>Ascomycota</taxon>
        <taxon>Pezizomycotina</taxon>
        <taxon>Dothideomycetes</taxon>
        <taxon>Pleosporomycetidae</taxon>
        <taxon>Pleosporales</taxon>
        <taxon>Dothidotthiaceae</taxon>
        <taxon>Dothidotthia</taxon>
    </lineage>
</organism>
<evidence type="ECO:0000256" key="1">
    <source>
        <dbReference type="SAM" id="MobiDB-lite"/>
    </source>
</evidence>
<accession>A0A6A6A225</accession>
<dbReference type="EMBL" id="ML977518">
    <property type="protein sequence ID" value="KAF2124788.1"/>
    <property type="molecule type" value="Genomic_DNA"/>
</dbReference>
<dbReference type="Proteomes" id="UP000799771">
    <property type="component" value="Unassembled WGS sequence"/>
</dbReference>
<proteinExistence type="predicted"/>
<dbReference type="RefSeq" id="XP_033519181.1">
    <property type="nucleotide sequence ID" value="XM_033671860.1"/>
</dbReference>
<dbReference type="GeneID" id="54412292"/>
<gene>
    <name evidence="2" type="ORF">P153DRAFT_400869</name>
</gene>
<reference evidence="2" key="1">
    <citation type="journal article" date="2020" name="Stud. Mycol.">
        <title>101 Dothideomycetes genomes: a test case for predicting lifestyles and emergence of pathogens.</title>
        <authorList>
            <person name="Haridas S."/>
            <person name="Albert R."/>
            <person name="Binder M."/>
            <person name="Bloem J."/>
            <person name="Labutti K."/>
            <person name="Salamov A."/>
            <person name="Andreopoulos B."/>
            <person name="Baker S."/>
            <person name="Barry K."/>
            <person name="Bills G."/>
            <person name="Bluhm B."/>
            <person name="Cannon C."/>
            <person name="Castanera R."/>
            <person name="Culley D."/>
            <person name="Daum C."/>
            <person name="Ezra D."/>
            <person name="Gonzalez J."/>
            <person name="Henrissat B."/>
            <person name="Kuo A."/>
            <person name="Liang C."/>
            <person name="Lipzen A."/>
            <person name="Lutzoni F."/>
            <person name="Magnuson J."/>
            <person name="Mondo S."/>
            <person name="Nolan M."/>
            <person name="Ohm R."/>
            <person name="Pangilinan J."/>
            <person name="Park H.-J."/>
            <person name="Ramirez L."/>
            <person name="Alfaro M."/>
            <person name="Sun H."/>
            <person name="Tritt A."/>
            <person name="Yoshinaga Y."/>
            <person name="Zwiers L.-H."/>
            <person name="Turgeon B."/>
            <person name="Goodwin S."/>
            <person name="Spatafora J."/>
            <person name="Crous P."/>
            <person name="Grigoriev I."/>
        </authorList>
    </citation>
    <scope>NUCLEOTIDE SEQUENCE</scope>
    <source>
        <strain evidence="2">CBS 119687</strain>
    </source>
</reference>
<dbReference type="AlphaFoldDB" id="A0A6A6A225"/>
<feature type="compositionally biased region" description="Basic and acidic residues" evidence="1">
    <location>
        <begin position="13"/>
        <end position="26"/>
    </location>
</feature>
<feature type="region of interest" description="Disordered" evidence="1">
    <location>
        <begin position="1"/>
        <end position="44"/>
    </location>
</feature>
<protein>
    <submittedName>
        <fullName evidence="2">Uncharacterized protein</fullName>
    </submittedName>
</protein>
<evidence type="ECO:0000313" key="3">
    <source>
        <dbReference type="Proteomes" id="UP000799771"/>
    </source>
</evidence>
<name>A0A6A6A225_9PLEO</name>
<keyword evidence="3" id="KW-1185">Reference proteome</keyword>
<evidence type="ECO:0000313" key="2">
    <source>
        <dbReference type="EMBL" id="KAF2124788.1"/>
    </source>
</evidence>